<dbReference type="EMBL" id="BGZK01000077">
    <property type="protein sequence ID" value="GBP16143.1"/>
    <property type="molecule type" value="Genomic_DNA"/>
</dbReference>
<protein>
    <recommendedName>
        <fullName evidence="1">MADF domain-containing protein</fullName>
    </recommendedName>
</protein>
<accession>A0A4C1TQ96</accession>
<evidence type="ECO:0000259" key="1">
    <source>
        <dbReference type="PROSITE" id="PS51029"/>
    </source>
</evidence>
<name>A0A4C1TQ96_EUMVA</name>
<dbReference type="Proteomes" id="UP000299102">
    <property type="component" value="Unassembled WGS sequence"/>
</dbReference>
<dbReference type="InterPro" id="IPR006578">
    <property type="entry name" value="MADF-dom"/>
</dbReference>
<dbReference type="PROSITE" id="PS51029">
    <property type="entry name" value="MADF"/>
    <property type="match status" value="1"/>
</dbReference>
<gene>
    <name evidence="2" type="ORF">EVAR_9862_1</name>
</gene>
<keyword evidence="3" id="KW-1185">Reference proteome</keyword>
<dbReference type="OrthoDB" id="6776070at2759"/>
<comment type="caution">
    <text evidence="2">The sequence shown here is derived from an EMBL/GenBank/DDBJ whole genome shotgun (WGS) entry which is preliminary data.</text>
</comment>
<proteinExistence type="predicted"/>
<dbReference type="Pfam" id="PF10545">
    <property type="entry name" value="MADF_DNA_bdg"/>
    <property type="match status" value="1"/>
</dbReference>
<evidence type="ECO:0000313" key="2">
    <source>
        <dbReference type="EMBL" id="GBP16143.1"/>
    </source>
</evidence>
<dbReference type="PANTHER" id="PTHR21505:SF12">
    <property type="entry name" value="MADF DOMAIN-CONTAINING PROTEIN-RELATED"/>
    <property type="match status" value="1"/>
</dbReference>
<organism evidence="2 3">
    <name type="scientific">Eumeta variegata</name>
    <name type="common">Bagworm moth</name>
    <name type="synonym">Eumeta japonica</name>
    <dbReference type="NCBI Taxonomy" id="151549"/>
    <lineage>
        <taxon>Eukaryota</taxon>
        <taxon>Metazoa</taxon>
        <taxon>Ecdysozoa</taxon>
        <taxon>Arthropoda</taxon>
        <taxon>Hexapoda</taxon>
        <taxon>Insecta</taxon>
        <taxon>Pterygota</taxon>
        <taxon>Neoptera</taxon>
        <taxon>Endopterygota</taxon>
        <taxon>Lepidoptera</taxon>
        <taxon>Glossata</taxon>
        <taxon>Ditrysia</taxon>
        <taxon>Tineoidea</taxon>
        <taxon>Psychidae</taxon>
        <taxon>Oiketicinae</taxon>
        <taxon>Eumeta</taxon>
    </lineage>
</organism>
<dbReference type="AlphaFoldDB" id="A0A4C1TQ96"/>
<reference evidence="2 3" key="1">
    <citation type="journal article" date="2019" name="Commun. Biol.">
        <title>The bagworm genome reveals a unique fibroin gene that provides high tensile strength.</title>
        <authorList>
            <person name="Kono N."/>
            <person name="Nakamura H."/>
            <person name="Ohtoshi R."/>
            <person name="Tomita M."/>
            <person name="Numata K."/>
            <person name="Arakawa K."/>
        </authorList>
    </citation>
    <scope>NUCLEOTIDE SEQUENCE [LARGE SCALE GENOMIC DNA]</scope>
</reference>
<dbReference type="SMART" id="SM00595">
    <property type="entry name" value="MADF"/>
    <property type="match status" value="1"/>
</dbReference>
<evidence type="ECO:0000313" key="3">
    <source>
        <dbReference type="Proteomes" id="UP000299102"/>
    </source>
</evidence>
<sequence>MTNNMSTEETFRFIELYQAENCLWNPKNKYHKNKNVINDSWNRIANTMGVPIHELKKKKDNLLATFRLNLKRIISSMRSGAGAEEVYQPVWIFYDVLAAFFDGCAQPVVNEESSTSNVRACDIPPEVKNGDNDDADVPATFQKNPCIQGQNVVL</sequence>
<dbReference type="STRING" id="151549.A0A4C1TQ96"/>
<feature type="domain" description="MADF" evidence="1">
    <location>
        <begin position="12"/>
        <end position="105"/>
    </location>
</feature>
<dbReference type="PANTHER" id="PTHR21505">
    <property type="entry name" value="MADF DOMAIN-CONTAINING PROTEIN-RELATED"/>
    <property type="match status" value="1"/>
</dbReference>